<gene>
    <name evidence="6" type="ORF">Tpal_2160</name>
</gene>
<dbReference type="STRING" id="140314.SAMN04488076_11919"/>
<protein>
    <recommendedName>
        <fullName evidence="8">LrgB-like protein</fullName>
    </recommendedName>
</protein>
<evidence type="ECO:0000313" key="6">
    <source>
        <dbReference type="EMBL" id="CZQ97671.1"/>
    </source>
</evidence>
<evidence type="ECO:0000256" key="2">
    <source>
        <dbReference type="ARBA" id="ARBA00022692"/>
    </source>
</evidence>
<dbReference type="GO" id="GO:0016020">
    <property type="term" value="C:membrane"/>
    <property type="evidence" value="ECO:0007669"/>
    <property type="project" value="UniProtKB-SubCell"/>
</dbReference>
<evidence type="ECO:0000256" key="5">
    <source>
        <dbReference type="SAM" id="Phobius"/>
    </source>
</evidence>
<feature type="transmembrane region" description="Helical" evidence="5">
    <location>
        <begin position="95"/>
        <end position="117"/>
    </location>
</feature>
<evidence type="ECO:0000256" key="1">
    <source>
        <dbReference type="ARBA" id="ARBA00004141"/>
    </source>
</evidence>
<feature type="transmembrane region" description="Helical" evidence="5">
    <location>
        <begin position="35"/>
        <end position="53"/>
    </location>
</feature>
<dbReference type="InterPro" id="IPR007300">
    <property type="entry name" value="CidB/LrgB"/>
</dbReference>
<keyword evidence="2 5" id="KW-0812">Transmembrane</keyword>
<comment type="subcellular location">
    <subcellularLocation>
        <location evidence="1">Membrane</location>
        <topology evidence="1">Multi-pass membrane protein</topology>
    </subcellularLocation>
</comment>
<dbReference type="Proteomes" id="UP000242754">
    <property type="component" value="Unassembled WGS sequence"/>
</dbReference>
<dbReference type="Pfam" id="PF04172">
    <property type="entry name" value="LrgB"/>
    <property type="match status" value="1"/>
</dbReference>
<dbReference type="RefSeq" id="WP_177194495.1">
    <property type="nucleotide sequence ID" value="NZ_FJNE01000007.1"/>
</dbReference>
<organism evidence="6 7">
    <name type="scientific">Trichococcus palustris</name>
    <dbReference type="NCBI Taxonomy" id="140314"/>
    <lineage>
        <taxon>Bacteria</taxon>
        <taxon>Bacillati</taxon>
        <taxon>Bacillota</taxon>
        <taxon>Bacilli</taxon>
        <taxon>Lactobacillales</taxon>
        <taxon>Carnobacteriaceae</taxon>
        <taxon>Trichococcus</taxon>
    </lineage>
</organism>
<keyword evidence="7" id="KW-1185">Reference proteome</keyword>
<dbReference type="PANTHER" id="PTHR30249">
    <property type="entry name" value="PUTATIVE SEROTONIN TRANSPORTER"/>
    <property type="match status" value="1"/>
</dbReference>
<dbReference type="PANTHER" id="PTHR30249:SF0">
    <property type="entry name" value="PLASTIDAL GLYCOLATE_GLYCERATE TRANSLOCATOR 1, CHLOROPLASTIC"/>
    <property type="match status" value="1"/>
</dbReference>
<keyword evidence="3 5" id="KW-1133">Transmembrane helix</keyword>
<sequence length="232" mass="24412">MVNELLETTKYLGIFISLGAFVIGLAAYKRWPYAFMNPLLIGTILVILFLLFFDVDVPTFQTSAKLLSDLLTPATICMAVPVYRQFKILKENSWAILISCFAGMTSGLATIVSLGLFLKMDSVTTISTLARSITMAIALDTTALIGGVGGIIVAGVIFAGIFGTVISGPLFKLLKIEEPIAKGLAMGAASHAIGTSEALKSSELQGAMSSLAMVVSGIMMVGLVPLAAQLVQ</sequence>
<reference evidence="6 7" key="1">
    <citation type="submission" date="2016-02" db="EMBL/GenBank/DDBJ databases">
        <authorList>
            <person name="Wen L."/>
            <person name="He K."/>
            <person name="Yang H."/>
        </authorList>
    </citation>
    <scope>NUCLEOTIDE SEQUENCE [LARGE SCALE GENOMIC DNA]</scope>
    <source>
        <strain evidence="6">Trichococcus palustris</strain>
    </source>
</reference>
<feature type="transmembrane region" description="Helical" evidence="5">
    <location>
        <begin position="137"/>
        <end position="166"/>
    </location>
</feature>
<accession>A0A143YUF3</accession>
<evidence type="ECO:0008006" key="8">
    <source>
        <dbReference type="Google" id="ProtNLM"/>
    </source>
</evidence>
<dbReference type="EMBL" id="FJNE01000007">
    <property type="protein sequence ID" value="CZQ97671.1"/>
    <property type="molecule type" value="Genomic_DNA"/>
</dbReference>
<proteinExistence type="predicted"/>
<evidence type="ECO:0000256" key="4">
    <source>
        <dbReference type="ARBA" id="ARBA00023136"/>
    </source>
</evidence>
<name>A0A143YUF3_9LACT</name>
<dbReference type="AlphaFoldDB" id="A0A143YUF3"/>
<evidence type="ECO:0000256" key="3">
    <source>
        <dbReference type="ARBA" id="ARBA00022989"/>
    </source>
</evidence>
<keyword evidence="4 5" id="KW-0472">Membrane</keyword>
<evidence type="ECO:0000313" key="7">
    <source>
        <dbReference type="Proteomes" id="UP000242754"/>
    </source>
</evidence>
<feature type="transmembrane region" description="Helical" evidence="5">
    <location>
        <begin position="210"/>
        <end position="231"/>
    </location>
</feature>
<feature type="transmembrane region" description="Helical" evidence="5">
    <location>
        <begin position="12"/>
        <end position="28"/>
    </location>
</feature>